<keyword evidence="1" id="KW-0001">2Fe-2S</keyword>
<dbReference type="Proteomes" id="UP001596270">
    <property type="component" value="Unassembled WGS sequence"/>
</dbReference>
<dbReference type="Gene3D" id="3.90.380.10">
    <property type="entry name" value="Naphthalene 1,2-dioxygenase Alpha Subunit, Chain A, domain 1"/>
    <property type="match status" value="1"/>
</dbReference>
<reference evidence="8" key="1">
    <citation type="journal article" date="2019" name="Int. J. Syst. Evol. Microbiol.">
        <title>The Global Catalogue of Microorganisms (GCM) 10K type strain sequencing project: providing services to taxonomists for standard genome sequencing and annotation.</title>
        <authorList>
            <consortium name="The Broad Institute Genomics Platform"/>
            <consortium name="The Broad Institute Genome Sequencing Center for Infectious Disease"/>
            <person name="Wu L."/>
            <person name="Ma J."/>
        </authorList>
    </citation>
    <scope>NUCLEOTIDE SEQUENCE [LARGE SCALE GENOMIC DNA]</scope>
    <source>
        <strain evidence="8">CCUG 39402</strain>
    </source>
</reference>
<dbReference type="PANTHER" id="PTHR21266:SF60">
    <property type="entry name" value="3-KETOSTEROID-9-ALPHA-MONOOXYGENASE, OXYGENASE COMPONENT"/>
    <property type="match status" value="1"/>
</dbReference>
<evidence type="ECO:0000256" key="1">
    <source>
        <dbReference type="ARBA" id="ARBA00022714"/>
    </source>
</evidence>
<evidence type="ECO:0000259" key="6">
    <source>
        <dbReference type="PROSITE" id="PS51296"/>
    </source>
</evidence>
<keyword evidence="4" id="KW-0408">Iron</keyword>
<dbReference type="InterPro" id="IPR050584">
    <property type="entry name" value="Cholesterol_7-desaturase"/>
</dbReference>
<dbReference type="RefSeq" id="WP_371436707.1">
    <property type="nucleotide sequence ID" value="NZ_JBHSRS010000078.1"/>
</dbReference>
<dbReference type="SUPFAM" id="SSF55961">
    <property type="entry name" value="Bet v1-like"/>
    <property type="match status" value="1"/>
</dbReference>
<sequence length="339" mass="38095">MTIVKNAWYVACTAKDLQERPLGRNICNEPMALFRTESGQAHALRDLCPHRKAPLSMGRVSGETLRCIYHGLAFNGAGQCTHIPSQDAIPPRACVRSFPVREQYGLIWVWPGDPALADIGLLPERPWLEDEAWDRDVVQYFNVKAAYTLMGDNLLDLSHVAFLHHTSIGFNPKLLEKDPLQTRVDEGAVSNERIFVGTTQAPAHKAWHEFPGEITRVQQSRWTPPANVTVLVRNEDASKQVDLRADHFITPETEGTHHYFVVISRNFRIGDAALSAQLDRDTRAVHMEDVEIAEAQQRMRGLFPDVPEMGLMADKGVRAAKRILDELIAKEQPRITVSA</sequence>
<keyword evidence="5" id="KW-0411">Iron-sulfur</keyword>
<dbReference type="PANTHER" id="PTHR21266">
    <property type="entry name" value="IRON-SULFUR DOMAIN CONTAINING PROTEIN"/>
    <property type="match status" value="1"/>
</dbReference>
<organism evidence="7 8">
    <name type="scientific">Polaromonas aquatica</name>
    <dbReference type="NCBI Taxonomy" id="332657"/>
    <lineage>
        <taxon>Bacteria</taxon>
        <taxon>Pseudomonadati</taxon>
        <taxon>Pseudomonadota</taxon>
        <taxon>Betaproteobacteria</taxon>
        <taxon>Burkholderiales</taxon>
        <taxon>Comamonadaceae</taxon>
        <taxon>Polaromonas</taxon>
    </lineage>
</organism>
<name>A0ABW1TXY3_9BURK</name>
<keyword evidence="2" id="KW-0479">Metal-binding</keyword>
<dbReference type="InterPro" id="IPR017941">
    <property type="entry name" value="Rieske_2Fe-2S"/>
</dbReference>
<evidence type="ECO:0000256" key="3">
    <source>
        <dbReference type="ARBA" id="ARBA00023002"/>
    </source>
</evidence>
<dbReference type="Gene3D" id="2.102.10.10">
    <property type="entry name" value="Rieske [2Fe-2S] iron-sulphur domain"/>
    <property type="match status" value="1"/>
</dbReference>
<dbReference type="InterPro" id="IPR036922">
    <property type="entry name" value="Rieske_2Fe-2S_sf"/>
</dbReference>
<feature type="domain" description="Rieske" evidence="6">
    <location>
        <begin position="8"/>
        <end position="109"/>
    </location>
</feature>
<dbReference type="EMBL" id="JBHSRS010000078">
    <property type="protein sequence ID" value="MFC6282536.1"/>
    <property type="molecule type" value="Genomic_DNA"/>
</dbReference>
<keyword evidence="3" id="KW-0560">Oxidoreductase</keyword>
<evidence type="ECO:0000256" key="5">
    <source>
        <dbReference type="ARBA" id="ARBA00023014"/>
    </source>
</evidence>
<dbReference type="Pfam" id="PF19112">
    <property type="entry name" value="VanA_C"/>
    <property type="match status" value="1"/>
</dbReference>
<evidence type="ECO:0000313" key="8">
    <source>
        <dbReference type="Proteomes" id="UP001596270"/>
    </source>
</evidence>
<proteinExistence type="predicted"/>
<dbReference type="InterPro" id="IPR044043">
    <property type="entry name" value="VanA_C_cat"/>
</dbReference>
<comment type="caution">
    <text evidence="7">The sequence shown here is derived from an EMBL/GenBank/DDBJ whole genome shotgun (WGS) entry which is preliminary data.</text>
</comment>
<dbReference type="SUPFAM" id="SSF50022">
    <property type="entry name" value="ISP domain"/>
    <property type="match status" value="1"/>
</dbReference>
<protein>
    <submittedName>
        <fullName evidence="7">Rieske 2Fe-2S domain-containing protein</fullName>
    </submittedName>
</protein>
<evidence type="ECO:0000256" key="4">
    <source>
        <dbReference type="ARBA" id="ARBA00023004"/>
    </source>
</evidence>
<dbReference type="Pfam" id="PF00355">
    <property type="entry name" value="Rieske"/>
    <property type="match status" value="1"/>
</dbReference>
<keyword evidence="8" id="KW-1185">Reference proteome</keyword>
<evidence type="ECO:0000313" key="7">
    <source>
        <dbReference type="EMBL" id="MFC6282536.1"/>
    </source>
</evidence>
<accession>A0ABW1TXY3</accession>
<gene>
    <name evidence="7" type="ORF">ACFQND_15025</name>
</gene>
<dbReference type="PROSITE" id="PS51296">
    <property type="entry name" value="RIESKE"/>
    <property type="match status" value="1"/>
</dbReference>
<evidence type="ECO:0000256" key="2">
    <source>
        <dbReference type="ARBA" id="ARBA00022723"/>
    </source>
</evidence>